<name>A0A2J0L0I0_9BACT</name>
<feature type="domain" description="Methyltransferase type 11" evidence="1">
    <location>
        <begin position="84"/>
        <end position="132"/>
    </location>
</feature>
<reference evidence="2 3" key="1">
    <citation type="submission" date="2017-09" db="EMBL/GenBank/DDBJ databases">
        <title>Depth-based differentiation of microbial function through sediment-hosted aquifers and enrichment of novel symbionts in the deep terrestrial subsurface.</title>
        <authorList>
            <person name="Probst A.J."/>
            <person name="Ladd B."/>
            <person name="Jarett J.K."/>
            <person name="Geller-Mcgrath D.E."/>
            <person name="Sieber C.M."/>
            <person name="Emerson J.B."/>
            <person name="Anantharaman K."/>
            <person name="Thomas B.C."/>
            <person name="Malmstrom R."/>
            <person name="Stieglmeier M."/>
            <person name="Klingl A."/>
            <person name="Woyke T."/>
            <person name="Ryan C.M."/>
            <person name="Banfield J.F."/>
        </authorList>
    </citation>
    <scope>NUCLEOTIDE SEQUENCE [LARGE SCALE GENOMIC DNA]</scope>
    <source>
        <strain evidence="2">CG07_land_8_20_14_0_80_42_15</strain>
    </source>
</reference>
<comment type="caution">
    <text evidence="2">The sequence shown here is derived from an EMBL/GenBank/DDBJ whole genome shotgun (WGS) entry which is preliminary data.</text>
</comment>
<gene>
    <name evidence="2" type="ORF">COS99_01775</name>
</gene>
<protein>
    <recommendedName>
        <fullName evidence="1">Methyltransferase type 11 domain-containing protein</fullName>
    </recommendedName>
</protein>
<organism evidence="2 3">
    <name type="scientific">Candidatus Aquitaenariimonas noxiae</name>
    <dbReference type="NCBI Taxonomy" id="1974741"/>
    <lineage>
        <taxon>Bacteria</taxon>
        <taxon>Pseudomonadati</taxon>
        <taxon>Candidatus Omnitrophota</taxon>
        <taxon>Candidatus Aquitaenariimonas</taxon>
    </lineage>
</organism>
<dbReference type="Proteomes" id="UP000230052">
    <property type="component" value="Unassembled WGS sequence"/>
</dbReference>
<dbReference type="EMBL" id="PEWV01000017">
    <property type="protein sequence ID" value="PIU42170.1"/>
    <property type="molecule type" value="Genomic_DNA"/>
</dbReference>
<dbReference type="InterPro" id="IPR013216">
    <property type="entry name" value="Methyltransf_11"/>
</dbReference>
<dbReference type="AlphaFoldDB" id="A0A2J0L0I0"/>
<evidence type="ECO:0000313" key="3">
    <source>
        <dbReference type="Proteomes" id="UP000230052"/>
    </source>
</evidence>
<sequence>MLVLGCGYHYPEVILFFNALRYAVGLDVKNTFYKNGIVKTFRTKKKERNAVTAFLGTAVTRYIYQRYYQHLEKISGIKIDHKQYNLLSYDGSRMPFKNMAFDVVLSNAVLEHAGNLEQLVQEIYRVTKKEGISYHLWHNFYSFSGSHASKFICRRYPWGHLRAKYETHGLNRFTPTDIQNIFSKHFDIIALYQIDKNHWKKGYDSAFQFEEESLLTESIKKELIDFPIEMLLTRSYLIICRKRV</sequence>
<evidence type="ECO:0000259" key="1">
    <source>
        <dbReference type="Pfam" id="PF08241"/>
    </source>
</evidence>
<dbReference type="InterPro" id="IPR029063">
    <property type="entry name" value="SAM-dependent_MTases_sf"/>
</dbReference>
<dbReference type="GO" id="GO:0008757">
    <property type="term" value="F:S-adenosylmethionine-dependent methyltransferase activity"/>
    <property type="evidence" value="ECO:0007669"/>
    <property type="project" value="InterPro"/>
</dbReference>
<evidence type="ECO:0000313" key="2">
    <source>
        <dbReference type="EMBL" id="PIU42170.1"/>
    </source>
</evidence>
<proteinExistence type="predicted"/>
<accession>A0A2J0L0I0</accession>
<dbReference type="Gene3D" id="3.40.50.150">
    <property type="entry name" value="Vaccinia Virus protein VP39"/>
    <property type="match status" value="1"/>
</dbReference>
<dbReference type="SUPFAM" id="SSF53335">
    <property type="entry name" value="S-adenosyl-L-methionine-dependent methyltransferases"/>
    <property type="match status" value="1"/>
</dbReference>
<dbReference type="Pfam" id="PF08241">
    <property type="entry name" value="Methyltransf_11"/>
    <property type="match status" value="1"/>
</dbReference>